<evidence type="ECO:0000256" key="1">
    <source>
        <dbReference type="SAM" id="MobiDB-lite"/>
    </source>
</evidence>
<sequence>MGKRSRQPASSPAKRLRGNQSNSSETDSSENLQELAPVGEIASRSSGTSNAVDQLANVMRDVFSSMGNLRPSTSTGFRGESVPYFDCDAILLFWVGVVKSNSLQWELI</sequence>
<dbReference type="Proteomes" id="UP001162164">
    <property type="component" value="Unassembled WGS sequence"/>
</dbReference>
<gene>
    <name evidence="2" type="ORF">NQ317_003184</name>
</gene>
<dbReference type="EMBL" id="JAPWTJ010000553">
    <property type="protein sequence ID" value="KAJ8977403.1"/>
    <property type="molecule type" value="Genomic_DNA"/>
</dbReference>
<proteinExistence type="predicted"/>
<accession>A0ABQ9JGR5</accession>
<evidence type="ECO:0000313" key="2">
    <source>
        <dbReference type="EMBL" id="KAJ8977403.1"/>
    </source>
</evidence>
<keyword evidence="3" id="KW-1185">Reference proteome</keyword>
<feature type="region of interest" description="Disordered" evidence="1">
    <location>
        <begin position="1"/>
        <end position="50"/>
    </location>
</feature>
<protein>
    <submittedName>
        <fullName evidence="2">Uncharacterized protein</fullName>
    </submittedName>
</protein>
<reference evidence="2" key="1">
    <citation type="journal article" date="2023" name="Insect Mol. Biol.">
        <title>Genome sequencing provides insights into the evolution of gene families encoding plant cell wall-degrading enzymes in longhorned beetles.</title>
        <authorList>
            <person name="Shin N.R."/>
            <person name="Okamura Y."/>
            <person name="Kirsch R."/>
            <person name="Pauchet Y."/>
        </authorList>
    </citation>
    <scope>NUCLEOTIDE SEQUENCE</scope>
    <source>
        <strain evidence="2">MMC_N1</strain>
    </source>
</reference>
<organism evidence="2 3">
    <name type="scientific">Molorchus minor</name>
    <dbReference type="NCBI Taxonomy" id="1323400"/>
    <lineage>
        <taxon>Eukaryota</taxon>
        <taxon>Metazoa</taxon>
        <taxon>Ecdysozoa</taxon>
        <taxon>Arthropoda</taxon>
        <taxon>Hexapoda</taxon>
        <taxon>Insecta</taxon>
        <taxon>Pterygota</taxon>
        <taxon>Neoptera</taxon>
        <taxon>Endopterygota</taxon>
        <taxon>Coleoptera</taxon>
        <taxon>Polyphaga</taxon>
        <taxon>Cucujiformia</taxon>
        <taxon>Chrysomeloidea</taxon>
        <taxon>Cerambycidae</taxon>
        <taxon>Lamiinae</taxon>
        <taxon>Monochamini</taxon>
        <taxon>Molorchus</taxon>
    </lineage>
</organism>
<evidence type="ECO:0000313" key="3">
    <source>
        <dbReference type="Proteomes" id="UP001162164"/>
    </source>
</evidence>
<feature type="compositionally biased region" description="Polar residues" evidence="1">
    <location>
        <begin position="18"/>
        <end position="32"/>
    </location>
</feature>
<name>A0ABQ9JGR5_9CUCU</name>
<comment type="caution">
    <text evidence="2">The sequence shown here is derived from an EMBL/GenBank/DDBJ whole genome shotgun (WGS) entry which is preliminary data.</text>
</comment>